<dbReference type="AlphaFoldDB" id="A0A200QLV0"/>
<protein>
    <recommendedName>
        <fullName evidence="1">RNase H type-1 domain-containing protein</fullName>
    </recommendedName>
</protein>
<dbReference type="InterPro" id="IPR002156">
    <property type="entry name" value="RNaseH_domain"/>
</dbReference>
<dbReference type="PANTHER" id="PTHR47074">
    <property type="entry name" value="BNAC02G40300D PROTEIN"/>
    <property type="match status" value="1"/>
</dbReference>
<dbReference type="CDD" id="cd06222">
    <property type="entry name" value="RNase_H_like"/>
    <property type="match status" value="1"/>
</dbReference>
<dbReference type="Pfam" id="PF13456">
    <property type="entry name" value="RVT_3"/>
    <property type="match status" value="1"/>
</dbReference>
<dbReference type="InterPro" id="IPR044730">
    <property type="entry name" value="RNase_H-like_dom_plant"/>
</dbReference>
<dbReference type="InParanoid" id="A0A200QLV0"/>
<accession>A0A200QLV0</accession>
<evidence type="ECO:0000313" key="3">
    <source>
        <dbReference type="Proteomes" id="UP000195402"/>
    </source>
</evidence>
<proteinExistence type="predicted"/>
<dbReference type="InterPro" id="IPR012337">
    <property type="entry name" value="RNaseH-like_sf"/>
</dbReference>
<feature type="domain" description="RNase H type-1" evidence="1">
    <location>
        <begin position="41"/>
        <end position="111"/>
    </location>
</feature>
<dbReference type="GO" id="GO:0003676">
    <property type="term" value="F:nucleic acid binding"/>
    <property type="evidence" value="ECO:0007669"/>
    <property type="project" value="InterPro"/>
</dbReference>
<dbReference type="InterPro" id="IPR052929">
    <property type="entry name" value="RNase_H-like_EbsB-rel"/>
</dbReference>
<sequence length="112" mass="12558">MPYLSSISPNRVNQPIQAMYVNVTVFLPHWIAPPFHHVKINYDASFYSADKYIGIGLLLRDNTGSWLGARSITGYALSAEESEALAILYTLQWALSLNLDRVVFEGDCHVIT</sequence>
<organism evidence="2 3">
    <name type="scientific">Macleaya cordata</name>
    <name type="common">Five-seeded plume-poppy</name>
    <name type="synonym">Bocconia cordata</name>
    <dbReference type="NCBI Taxonomy" id="56857"/>
    <lineage>
        <taxon>Eukaryota</taxon>
        <taxon>Viridiplantae</taxon>
        <taxon>Streptophyta</taxon>
        <taxon>Embryophyta</taxon>
        <taxon>Tracheophyta</taxon>
        <taxon>Spermatophyta</taxon>
        <taxon>Magnoliopsida</taxon>
        <taxon>Ranunculales</taxon>
        <taxon>Papaveraceae</taxon>
        <taxon>Papaveroideae</taxon>
        <taxon>Macleaya</taxon>
    </lineage>
</organism>
<comment type="caution">
    <text evidence="2">The sequence shown here is derived from an EMBL/GenBank/DDBJ whole genome shotgun (WGS) entry which is preliminary data.</text>
</comment>
<evidence type="ECO:0000313" key="2">
    <source>
        <dbReference type="EMBL" id="OVA11468.1"/>
    </source>
</evidence>
<keyword evidence="3" id="KW-1185">Reference proteome</keyword>
<dbReference type="OMA" id="WIKPRAN"/>
<dbReference type="GO" id="GO:0004523">
    <property type="term" value="F:RNA-DNA hybrid ribonuclease activity"/>
    <property type="evidence" value="ECO:0007669"/>
    <property type="project" value="InterPro"/>
</dbReference>
<dbReference type="PANTHER" id="PTHR47074:SF11">
    <property type="entry name" value="REVERSE TRANSCRIPTASE-LIKE PROTEIN"/>
    <property type="match status" value="1"/>
</dbReference>
<name>A0A200QLV0_MACCD</name>
<reference evidence="2 3" key="1">
    <citation type="journal article" date="2017" name="Mol. Plant">
        <title>The Genome of Medicinal Plant Macleaya cordata Provides New Insights into Benzylisoquinoline Alkaloids Metabolism.</title>
        <authorList>
            <person name="Liu X."/>
            <person name="Liu Y."/>
            <person name="Huang P."/>
            <person name="Ma Y."/>
            <person name="Qing Z."/>
            <person name="Tang Q."/>
            <person name="Cao H."/>
            <person name="Cheng P."/>
            <person name="Zheng Y."/>
            <person name="Yuan Z."/>
            <person name="Zhou Y."/>
            <person name="Liu J."/>
            <person name="Tang Z."/>
            <person name="Zhuo Y."/>
            <person name="Zhang Y."/>
            <person name="Yu L."/>
            <person name="Huang J."/>
            <person name="Yang P."/>
            <person name="Peng Q."/>
            <person name="Zhang J."/>
            <person name="Jiang W."/>
            <person name="Zhang Z."/>
            <person name="Lin K."/>
            <person name="Ro D.K."/>
            <person name="Chen X."/>
            <person name="Xiong X."/>
            <person name="Shang Y."/>
            <person name="Huang S."/>
            <person name="Zeng J."/>
        </authorList>
    </citation>
    <scope>NUCLEOTIDE SEQUENCE [LARGE SCALE GENOMIC DNA]</scope>
    <source>
        <strain evidence="3">cv. BLH2017</strain>
        <tissue evidence="2">Root</tissue>
    </source>
</reference>
<dbReference type="EMBL" id="MVGT01001692">
    <property type="protein sequence ID" value="OVA11468.1"/>
    <property type="molecule type" value="Genomic_DNA"/>
</dbReference>
<dbReference type="Proteomes" id="UP000195402">
    <property type="component" value="Unassembled WGS sequence"/>
</dbReference>
<gene>
    <name evidence="2" type="ORF">BVC80_8571g6</name>
</gene>
<dbReference type="Gene3D" id="3.30.420.10">
    <property type="entry name" value="Ribonuclease H-like superfamily/Ribonuclease H"/>
    <property type="match status" value="1"/>
</dbReference>
<dbReference type="SUPFAM" id="SSF53098">
    <property type="entry name" value="Ribonuclease H-like"/>
    <property type="match status" value="1"/>
</dbReference>
<dbReference type="OrthoDB" id="1906820at2759"/>
<evidence type="ECO:0000259" key="1">
    <source>
        <dbReference type="Pfam" id="PF13456"/>
    </source>
</evidence>
<dbReference type="InterPro" id="IPR036397">
    <property type="entry name" value="RNaseH_sf"/>
</dbReference>